<feature type="non-terminal residue" evidence="3">
    <location>
        <position position="203"/>
    </location>
</feature>
<evidence type="ECO:0000313" key="4">
    <source>
        <dbReference type="Proteomes" id="UP001412239"/>
    </source>
</evidence>
<dbReference type="InterPro" id="IPR056884">
    <property type="entry name" value="NPHP3-like_N"/>
</dbReference>
<name>A0A292Q949_9PEZI</name>
<evidence type="ECO:0000259" key="2">
    <source>
        <dbReference type="Pfam" id="PF24883"/>
    </source>
</evidence>
<sequence length="203" mass="22472">GCGKSVLSAAAIEDIKRLCFVEKGHTVAYFYFTFSDPKKQDLRNMLRSIIGQLLLASSDIGLPDEIIKLYRSSKASGMLPDIKDLQVALSHITGLSRKTFIILDALDEFPKATRGRLLSWIGELRADPDAGSLSLLMTSRPETDIAKSLELPTTFAIPLQSKFIDPDIQSYIESCLDRRPGFTKFTEVMKGEIKERLVSGSQG</sequence>
<reference evidence="3" key="1">
    <citation type="submission" date="2015-10" db="EMBL/GenBank/DDBJ databases">
        <authorList>
            <person name="Regsiter A."/>
            <person name="william w."/>
        </authorList>
    </citation>
    <scope>NUCLEOTIDE SEQUENCE</scope>
    <source>
        <strain evidence="3">Montdore</strain>
    </source>
</reference>
<evidence type="ECO:0000256" key="1">
    <source>
        <dbReference type="ARBA" id="ARBA00022737"/>
    </source>
</evidence>
<keyword evidence="1" id="KW-0677">Repeat</keyword>
<dbReference type="EMBL" id="LN890949">
    <property type="protein sequence ID" value="CUS15237.1"/>
    <property type="molecule type" value="Genomic_DNA"/>
</dbReference>
<dbReference type="PANTHER" id="PTHR10039">
    <property type="entry name" value="AMELOGENIN"/>
    <property type="match status" value="1"/>
</dbReference>
<protein>
    <recommendedName>
        <fullName evidence="2">Nephrocystin 3-like N-terminal domain-containing protein</fullName>
    </recommendedName>
</protein>
<feature type="non-terminal residue" evidence="3">
    <location>
        <position position="1"/>
    </location>
</feature>
<dbReference type="AlphaFoldDB" id="A0A292Q949"/>
<dbReference type="Proteomes" id="UP001412239">
    <property type="component" value="Unassembled WGS sequence"/>
</dbReference>
<dbReference type="Gene3D" id="3.40.50.300">
    <property type="entry name" value="P-loop containing nucleotide triphosphate hydrolases"/>
    <property type="match status" value="1"/>
</dbReference>
<proteinExistence type="predicted"/>
<dbReference type="Pfam" id="PF24883">
    <property type="entry name" value="NPHP3_N"/>
    <property type="match status" value="1"/>
</dbReference>
<dbReference type="InterPro" id="IPR027417">
    <property type="entry name" value="P-loop_NTPase"/>
</dbReference>
<evidence type="ECO:0000313" key="3">
    <source>
        <dbReference type="EMBL" id="CUS15237.1"/>
    </source>
</evidence>
<keyword evidence="4" id="KW-1185">Reference proteome</keyword>
<accession>A0A292Q949</accession>
<organism evidence="3 4">
    <name type="scientific">Tuber aestivum</name>
    <name type="common">summer truffle</name>
    <dbReference type="NCBI Taxonomy" id="59557"/>
    <lineage>
        <taxon>Eukaryota</taxon>
        <taxon>Fungi</taxon>
        <taxon>Dikarya</taxon>
        <taxon>Ascomycota</taxon>
        <taxon>Pezizomycotina</taxon>
        <taxon>Pezizomycetes</taxon>
        <taxon>Pezizales</taxon>
        <taxon>Tuberaceae</taxon>
        <taxon>Tuber</taxon>
    </lineage>
</organism>
<feature type="domain" description="Nephrocystin 3-like N-terminal" evidence="2">
    <location>
        <begin position="1"/>
        <end position="140"/>
    </location>
</feature>
<gene>
    <name evidence="3" type="ORF">GSTUAT00000704001</name>
</gene>